<keyword evidence="7" id="KW-0732">Signal</keyword>
<reference evidence="10" key="1">
    <citation type="submission" date="2018-07" db="EMBL/GenBank/DDBJ databases">
        <title>Genome assembly of strain Ka43.</title>
        <authorList>
            <person name="Kukolya J."/>
            <person name="Nagy I."/>
            <person name="Horvath B."/>
            <person name="Toth A."/>
        </authorList>
    </citation>
    <scope>NUCLEOTIDE SEQUENCE</scope>
    <source>
        <strain evidence="10">KB43</strain>
    </source>
</reference>
<dbReference type="PANTHER" id="PTHR32234:SF3">
    <property type="entry name" value="SUPPRESSION OF COPPER SENSITIVITY PROTEIN"/>
    <property type="match status" value="1"/>
</dbReference>
<keyword evidence="3" id="KW-0201">Cytochrome c-type biogenesis</keyword>
<dbReference type="InterPro" id="IPR036249">
    <property type="entry name" value="Thioredoxin-like_sf"/>
</dbReference>
<dbReference type="InterPro" id="IPR003834">
    <property type="entry name" value="Cyt_c_assmbl_TM_dom"/>
</dbReference>
<feature type="transmembrane region" description="Helical" evidence="6">
    <location>
        <begin position="349"/>
        <end position="380"/>
    </location>
</feature>
<dbReference type="GO" id="GO:0015035">
    <property type="term" value="F:protein-disulfide reductase activity"/>
    <property type="evidence" value="ECO:0007669"/>
    <property type="project" value="TreeGrafter"/>
</dbReference>
<keyword evidence="2 6" id="KW-0812">Transmembrane</keyword>
<organism evidence="10 11">
    <name type="scientific">Cellvibrio polysaccharolyticus</name>
    <dbReference type="NCBI Taxonomy" id="2082724"/>
    <lineage>
        <taxon>Bacteria</taxon>
        <taxon>Pseudomonadati</taxon>
        <taxon>Pseudomonadota</taxon>
        <taxon>Gammaproteobacteria</taxon>
        <taxon>Cellvibrionales</taxon>
        <taxon>Cellvibrionaceae</taxon>
        <taxon>Cellvibrio</taxon>
    </lineage>
</organism>
<feature type="chain" id="PRO_5037942181" evidence="7">
    <location>
        <begin position="30"/>
        <end position="691"/>
    </location>
</feature>
<feature type="transmembrane region" description="Helical" evidence="6">
    <location>
        <begin position="499"/>
        <end position="516"/>
    </location>
</feature>
<dbReference type="GO" id="GO:0045454">
    <property type="term" value="P:cell redox homeostasis"/>
    <property type="evidence" value="ECO:0007669"/>
    <property type="project" value="TreeGrafter"/>
</dbReference>
<dbReference type="Gene3D" id="3.40.30.10">
    <property type="entry name" value="Glutaredoxin"/>
    <property type="match status" value="1"/>
</dbReference>
<feature type="transmembrane region" description="Helical" evidence="6">
    <location>
        <begin position="456"/>
        <end position="478"/>
    </location>
</feature>
<evidence type="ECO:0000259" key="9">
    <source>
        <dbReference type="Pfam" id="PF11412"/>
    </source>
</evidence>
<feature type="transmembrane region" description="Helical" evidence="6">
    <location>
        <begin position="299"/>
        <end position="328"/>
    </location>
</feature>
<dbReference type="AlphaFoldDB" id="A0A928YU38"/>
<dbReference type="CDD" id="cd02953">
    <property type="entry name" value="DsbDgamma"/>
    <property type="match status" value="1"/>
</dbReference>
<evidence type="ECO:0000256" key="7">
    <source>
        <dbReference type="SAM" id="SignalP"/>
    </source>
</evidence>
<dbReference type="SUPFAM" id="SSF52833">
    <property type="entry name" value="Thioredoxin-like"/>
    <property type="match status" value="1"/>
</dbReference>
<feature type="signal peptide" evidence="7">
    <location>
        <begin position="1"/>
        <end position="29"/>
    </location>
</feature>
<evidence type="ECO:0000256" key="2">
    <source>
        <dbReference type="ARBA" id="ARBA00022692"/>
    </source>
</evidence>
<keyword evidence="11" id="KW-1185">Reference proteome</keyword>
<dbReference type="Pfam" id="PF11412">
    <property type="entry name" value="DsbD_N"/>
    <property type="match status" value="1"/>
</dbReference>
<comment type="subcellular location">
    <subcellularLocation>
        <location evidence="1">Membrane</location>
        <topology evidence="1">Multi-pass membrane protein</topology>
    </subcellularLocation>
</comment>
<dbReference type="GO" id="GO:0016020">
    <property type="term" value="C:membrane"/>
    <property type="evidence" value="ECO:0007669"/>
    <property type="project" value="UniProtKB-SubCell"/>
</dbReference>
<evidence type="ECO:0000256" key="3">
    <source>
        <dbReference type="ARBA" id="ARBA00022748"/>
    </source>
</evidence>
<evidence type="ECO:0000256" key="4">
    <source>
        <dbReference type="ARBA" id="ARBA00022989"/>
    </source>
</evidence>
<dbReference type="InterPro" id="IPR035671">
    <property type="entry name" value="DsbD_gamma"/>
</dbReference>
<comment type="caution">
    <text evidence="10">The sequence shown here is derived from an EMBL/GenBank/DDBJ whole genome shotgun (WGS) entry which is preliminary data.</text>
</comment>
<evidence type="ECO:0000256" key="6">
    <source>
        <dbReference type="SAM" id="Phobius"/>
    </source>
</evidence>
<accession>A0A928YU38</accession>
<feature type="domain" description="Cytochrome C biogenesis protein transmembrane" evidence="8">
    <location>
        <begin position="300"/>
        <end position="512"/>
    </location>
</feature>
<evidence type="ECO:0000259" key="8">
    <source>
        <dbReference type="Pfam" id="PF02683"/>
    </source>
</evidence>
<evidence type="ECO:0000256" key="5">
    <source>
        <dbReference type="ARBA" id="ARBA00023136"/>
    </source>
</evidence>
<feature type="transmembrane region" description="Helical" evidence="6">
    <location>
        <begin position="386"/>
        <end position="406"/>
    </location>
</feature>
<feature type="domain" description="Thiol:disulfide interchange protein DsbD N-terminal" evidence="9">
    <location>
        <begin position="44"/>
        <end position="152"/>
    </location>
</feature>
<dbReference type="EMBL" id="PRDL01000001">
    <property type="protein sequence ID" value="MBE8717537.1"/>
    <property type="molecule type" value="Genomic_DNA"/>
</dbReference>
<evidence type="ECO:0000256" key="1">
    <source>
        <dbReference type="ARBA" id="ARBA00004141"/>
    </source>
</evidence>
<keyword evidence="4 6" id="KW-1133">Transmembrane helix</keyword>
<protein>
    <submittedName>
        <fullName evidence="10">Glucan 1,4-alpha-glucosidase</fullName>
    </submittedName>
</protein>
<dbReference type="Pfam" id="PF13899">
    <property type="entry name" value="Thioredoxin_7"/>
    <property type="match status" value="1"/>
</dbReference>
<name>A0A928YU38_9GAMM</name>
<dbReference type="GO" id="GO:0017004">
    <property type="term" value="P:cytochrome complex assembly"/>
    <property type="evidence" value="ECO:0007669"/>
    <property type="project" value="UniProtKB-KW"/>
</dbReference>
<feature type="transmembrane region" description="Helical" evidence="6">
    <location>
        <begin position="427"/>
        <end position="450"/>
    </location>
</feature>
<dbReference type="Proteomes" id="UP000652567">
    <property type="component" value="Unassembled WGS sequence"/>
</dbReference>
<feature type="transmembrane region" description="Helical" evidence="6">
    <location>
        <begin position="522"/>
        <end position="540"/>
    </location>
</feature>
<sequence>MLFPTRIRTRWVLLCIALLGLLQLPPIQAAERIESDHVVITWLAPEQFATGNTTLGIHFEPDPGWHVYWRNPGDSGAAPRFSFKTENIEIGETRWPYPARLPVAHLVNLGYEKDVAYLFDAQVADAQVGNNGNVHIEADLEWLVCKEECIPGFGLLTLDRPVAAAGEQWSQAAQATLQRFDARIPQSASQSPWKVTGAHWSAADSALRVQVEPQVEGIDLDTIEAPEAFPLDGNWVDPHAPKVERSDNGFEYRFVTLPGMTASATTGLVIAADGMAWEFPEIPVAQGALNQGSGEGVSFWILLISAIIGGAILNLMPCVFPVLSIKLFSLIQTPGQGVAQSKQRLHEGLLYTAGVLSTFFALGAVFLALRAGGAAIGWGFQLQSPLVVFFLIVLFWLIALAFLGSFEIGHRLMQWAGGSQSSSSFMTGVLAVFVAAPCTGPFMGAALGAAATLPAAYAMAIFLGLGLGLALPFLILTASPALSSRLPKPGAWMERLRQFFAFPLFATVLWLVWVLAQLTGQQAWLVSGIALLLLAFALWLGQTGSKLWKLLAWILALVAIVWAGNTLNRGFGEQPGVAVDSEWAGYNAENIAAARVEGRAVFIDFTAAWCITCQVNKKVVLDTDAANAIFSEHDVLRIRADWTRYDPVITEALSVLGRNSVPVYAFYPADGGAVQVLPQILSLDMIRELVP</sequence>
<gene>
    <name evidence="10" type="ORF">C4F51_10075</name>
</gene>
<feature type="transmembrane region" description="Helical" evidence="6">
    <location>
        <begin position="547"/>
        <end position="564"/>
    </location>
</feature>
<dbReference type="Pfam" id="PF02683">
    <property type="entry name" value="DsbD_TM"/>
    <property type="match status" value="1"/>
</dbReference>
<evidence type="ECO:0000313" key="10">
    <source>
        <dbReference type="EMBL" id="MBE8717537.1"/>
    </source>
</evidence>
<dbReference type="PANTHER" id="PTHR32234">
    <property type="entry name" value="THIOL:DISULFIDE INTERCHANGE PROTEIN DSBD"/>
    <property type="match status" value="1"/>
</dbReference>
<dbReference type="InterPro" id="IPR028250">
    <property type="entry name" value="DsbDN"/>
</dbReference>
<evidence type="ECO:0000313" key="11">
    <source>
        <dbReference type="Proteomes" id="UP000652567"/>
    </source>
</evidence>
<keyword evidence="5 6" id="KW-0472">Membrane</keyword>
<proteinExistence type="predicted"/>